<dbReference type="AlphaFoldDB" id="A0A8K0F0Q7"/>
<feature type="transmembrane region" description="Helical" evidence="8">
    <location>
        <begin position="7"/>
        <end position="26"/>
    </location>
</feature>
<keyword evidence="5" id="KW-0496">Mitochondrion</keyword>
<dbReference type="PANTHER" id="PTHR45644:SF3">
    <property type="entry name" value="FI08533P-RELATED"/>
    <property type="match status" value="1"/>
</dbReference>
<dbReference type="InterPro" id="IPR041569">
    <property type="entry name" value="AAA_lid_3"/>
</dbReference>
<evidence type="ECO:0000313" key="11">
    <source>
        <dbReference type="Proteomes" id="UP000799049"/>
    </source>
</evidence>
<dbReference type="Pfam" id="PF17862">
    <property type="entry name" value="AAA_lid_3"/>
    <property type="match status" value="1"/>
</dbReference>
<dbReference type="GO" id="GO:0140570">
    <property type="term" value="P:extraction of mislocalized protein from mitochondrial outer membrane"/>
    <property type="evidence" value="ECO:0007669"/>
    <property type="project" value="TreeGrafter"/>
</dbReference>
<evidence type="ECO:0000256" key="5">
    <source>
        <dbReference type="ARBA" id="ARBA00023128"/>
    </source>
</evidence>
<dbReference type="InterPro" id="IPR027417">
    <property type="entry name" value="P-loop_NTPase"/>
</dbReference>
<proteinExistence type="inferred from homology"/>
<evidence type="ECO:0000256" key="3">
    <source>
        <dbReference type="ARBA" id="ARBA00022787"/>
    </source>
</evidence>
<dbReference type="Gene3D" id="1.10.8.60">
    <property type="match status" value="1"/>
</dbReference>
<keyword evidence="11" id="KW-1185">Reference proteome</keyword>
<dbReference type="Gene3D" id="3.40.50.300">
    <property type="entry name" value="P-loop containing nucleotide triphosphate hydrolases"/>
    <property type="match status" value="1"/>
</dbReference>
<dbReference type="InterPro" id="IPR003960">
    <property type="entry name" value="ATPase_AAA_CS"/>
</dbReference>
<keyword evidence="8" id="KW-0812">Transmembrane</keyword>
<comment type="subcellular location">
    <subcellularLocation>
        <location evidence="1">Mitochondrion outer membrane</location>
        <topology evidence="1">Single-pass membrane protein</topology>
    </subcellularLocation>
</comment>
<dbReference type="InterPro" id="IPR003959">
    <property type="entry name" value="ATPase_AAA_core"/>
</dbReference>
<accession>A0A8K0F0Q7</accession>
<keyword evidence="8" id="KW-0472">Membrane</keyword>
<dbReference type="InterPro" id="IPR051701">
    <property type="entry name" value="Mito_OM_Translocase_MSP1"/>
</dbReference>
<organism evidence="10 11">
    <name type="scientific">Andalucia godoyi</name>
    <name type="common">Flagellate</name>
    <dbReference type="NCBI Taxonomy" id="505711"/>
    <lineage>
        <taxon>Eukaryota</taxon>
        <taxon>Discoba</taxon>
        <taxon>Jakobida</taxon>
        <taxon>Andalucina</taxon>
        <taxon>Andaluciidae</taxon>
        <taxon>Andalucia</taxon>
    </lineage>
</organism>
<evidence type="ECO:0000256" key="4">
    <source>
        <dbReference type="ARBA" id="ARBA00022840"/>
    </source>
</evidence>
<dbReference type="EMBL" id="VRVR01000032">
    <property type="protein sequence ID" value="KAF0852511.1"/>
    <property type="molecule type" value="Genomic_DNA"/>
</dbReference>
<dbReference type="GO" id="GO:0005741">
    <property type="term" value="C:mitochondrial outer membrane"/>
    <property type="evidence" value="ECO:0007669"/>
    <property type="project" value="UniProtKB-SubCell"/>
</dbReference>
<evidence type="ECO:0000256" key="8">
    <source>
        <dbReference type="SAM" id="Phobius"/>
    </source>
</evidence>
<dbReference type="Pfam" id="PF00004">
    <property type="entry name" value="AAA"/>
    <property type="match status" value="1"/>
</dbReference>
<protein>
    <submittedName>
        <fullName evidence="10">Mitochondrial AAA+ superfamily ATPase</fullName>
    </submittedName>
</protein>
<dbReference type="InterPro" id="IPR003593">
    <property type="entry name" value="AAA+_ATPase"/>
</dbReference>
<dbReference type="GO" id="GO:0016887">
    <property type="term" value="F:ATP hydrolysis activity"/>
    <property type="evidence" value="ECO:0007669"/>
    <property type="project" value="InterPro"/>
</dbReference>
<feature type="compositionally biased region" description="Polar residues" evidence="7">
    <location>
        <begin position="450"/>
        <end position="466"/>
    </location>
</feature>
<keyword evidence="3" id="KW-1000">Mitochondrion outer membrane</keyword>
<evidence type="ECO:0000256" key="7">
    <source>
        <dbReference type="SAM" id="MobiDB-lite"/>
    </source>
</evidence>
<dbReference type="OrthoDB" id="10254455at2759"/>
<feature type="region of interest" description="Disordered" evidence="7">
    <location>
        <begin position="445"/>
        <end position="466"/>
    </location>
</feature>
<evidence type="ECO:0000256" key="6">
    <source>
        <dbReference type="RuleBase" id="RU003651"/>
    </source>
</evidence>
<keyword evidence="2 6" id="KW-0547">Nucleotide-binding</keyword>
<name>A0A8K0F0Q7_ANDGO</name>
<keyword evidence="8" id="KW-1133">Transmembrane helix</keyword>
<gene>
    <name evidence="10" type="ORF">ANDGO_00567</name>
</gene>
<feature type="domain" description="AAA+ ATPase" evidence="9">
    <location>
        <begin position="192"/>
        <end position="329"/>
    </location>
</feature>
<evidence type="ECO:0000256" key="2">
    <source>
        <dbReference type="ARBA" id="ARBA00022741"/>
    </source>
</evidence>
<dbReference type="PROSITE" id="PS00674">
    <property type="entry name" value="AAA"/>
    <property type="match status" value="1"/>
</dbReference>
<comment type="caution">
    <text evidence="10">The sequence shown here is derived from an EMBL/GenBank/DDBJ whole genome shotgun (WGS) entry which is preliminary data.</text>
</comment>
<dbReference type="PANTHER" id="PTHR45644">
    <property type="entry name" value="AAA ATPASE, PUTATIVE (AFU_ORTHOLOGUE AFUA_2G12920)-RELATED-RELATED"/>
    <property type="match status" value="1"/>
</dbReference>
<dbReference type="GO" id="GO:0005524">
    <property type="term" value="F:ATP binding"/>
    <property type="evidence" value="ECO:0007669"/>
    <property type="project" value="UniProtKB-KW"/>
</dbReference>
<sequence>MRIRIEDVIAFVVAPVVTFFSMRYLISKLDPQSHERRAAKQRRQELIRKIIQSRQLRLVSIIGPALEEIRARQLQIAHFPTAQPTSRHSSLSISDISQILSRHVSDDAHGETELDELVEFFNSQYASMILPLEKVELDDYEELIASELVCPDEINVSFNDIGGLEVAKRGLFEAVVFPLSRPDLYRGSLLSQPKGILLYGPPGTGKTMLAQALAKESSANFVNLRLSTLQNKWYGESQKLVRATFSLARKLQPCIIFIDEMDAFLKDRSSGTDHEATSAMKAEFMSLWDGFQAGDECRVVVMGATNRPQDIDEAILRRMPRQFHVALPDQSQRREILLRLLRSASCDSSEAFNIDEICGFTEGYSGSDLKELCRQAALVPVREYVVREESSDMIRSKPWRAHATASQGNGNRSAVRPLRTTDFREASLSIHPTIHAQRDMHGKMQDELNRNNPSYNPTVSSSQSVQIDPQSMIRFLATLLSSQYQQQ</sequence>
<reference evidence="10" key="1">
    <citation type="submission" date="2019-09" db="EMBL/GenBank/DDBJ databases">
        <title>The Mitochondrial Proteome of the Jakobid, Andalucia godoyi, a Protist With the Most Gene-Rich and Bacteria-Like Mitochondrial Genome.</title>
        <authorList>
            <person name="Gray M.W."/>
            <person name="Burger G."/>
            <person name="Derelle R."/>
            <person name="Klimes V."/>
            <person name="Leger M."/>
            <person name="Sarrasin M."/>
            <person name="Vlcek C."/>
            <person name="Roger A.J."/>
            <person name="Elias M."/>
            <person name="Lang B.F."/>
        </authorList>
    </citation>
    <scope>NUCLEOTIDE SEQUENCE</scope>
    <source>
        <strain evidence="10">And28</strain>
    </source>
</reference>
<comment type="similarity">
    <text evidence="6">Belongs to the AAA ATPase family.</text>
</comment>
<evidence type="ECO:0000256" key="1">
    <source>
        <dbReference type="ARBA" id="ARBA00004572"/>
    </source>
</evidence>
<evidence type="ECO:0000259" key="9">
    <source>
        <dbReference type="SMART" id="SM00382"/>
    </source>
</evidence>
<keyword evidence="4 6" id="KW-0067">ATP-binding</keyword>
<dbReference type="FunFam" id="3.40.50.300:FF:000538">
    <property type="entry name" value="ATPase family AAA domain-containing protein 1"/>
    <property type="match status" value="1"/>
</dbReference>
<dbReference type="SUPFAM" id="SSF52540">
    <property type="entry name" value="P-loop containing nucleoside triphosphate hydrolases"/>
    <property type="match status" value="1"/>
</dbReference>
<dbReference type="Proteomes" id="UP000799049">
    <property type="component" value="Unassembled WGS sequence"/>
</dbReference>
<evidence type="ECO:0000313" key="10">
    <source>
        <dbReference type="EMBL" id="KAF0852511.1"/>
    </source>
</evidence>
<dbReference type="SMART" id="SM00382">
    <property type="entry name" value="AAA"/>
    <property type="match status" value="1"/>
</dbReference>